<reference evidence="1" key="2">
    <citation type="journal article" date="2015" name="Fish Shellfish Immunol.">
        <title>Early steps in the European eel (Anguilla anguilla)-Vibrio vulnificus interaction in the gills: Role of the RtxA13 toxin.</title>
        <authorList>
            <person name="Callol A."/>
            <person name="Pajuelo D."/>
            <person name="Ebbesson L."/>
            <person name="Teles M."/>
            <person name="MacKenzie S."/>
            <person name="Amaro C."/>
        </authorList>
    </citation>
    <scope>NUCLEOTIDE SEQUENCE</scope>
</reference>
<dbReference type="AlphaFoldDB" id="A0A0E9TKE6"/>
<proteinExistence type="predicted"/>
<accession>A0A0E9TKE6</accession>
<dbReference type="EMBL" id="GBXM01054423">
    <property type="protein sequence ID" value="JAH54154.1"/>
    <property type="molecule type" value="Transcribed_RNA"/>
</dbReference>
<evidence type="ECO:0000313" key="1">
    <source>
        <dbReference type="EMBL" id="JAH54154.1"/>
    </source>
</evidence>
<protein>
    <submittedName>
        <fullName evidence="1">Uncharacterized protein</fullName>
    </submittedName>
</protein>
<organism evidence="1">
    <name type="scientific">Anguilla anguilla</name>
    <name type="common">European freshwater eel</name>
    <name type="synonym">Muraena anguilla</name>
    <dbReference type="NCBI Taxonomy" id="7936"/>
    <lineage>
        <taxon>Eukaryota</taxon>
        <taxon>Metazoa</taxon>
        <taxon>Chordata</taxon>
        <taxon>Craniata</taxon>
        <taxon>Vertebrata</taxon>
        <taxon>Euteleostomi</taxon>
        <taxon>Actinopterygii</taxon>
        <taxon>Neopterygii</taxon>
        <taxon>Teleostei</taxon>
        <taxon>Anguilliformes</taxon>
        <taxon>Anguillidae</taxon>
        <taxon>Anguilla</taxon>
    </lineage>
</organism>
<reference evidence="1" key="1">
    <citation type="submission" date="2014-11" db="EMBL/GenBank/DDBJ databases">
        <authorList>
            <person name="Amaro Gonzalez C."/>
        </authorList>
    </citation>
    <scope>NUCLEOTIDE SEQUENCE</scope>
</reference>
<sequence>MPSLIFSRRNTNKDKKIIFFLHFS</sequence>
<name>A0A0E9TKE6_ANGAN</name>